<feature type="region of interest" description="Disordered" evidence="1">
    <location>
        <begin position="339"/>
        <end position="379"/>
    </location>
</feature>
<proteinExistence type="predicted"/>
<reference evidence="3" key="1">
    <citation type="journal article" date="2020" name="BMC Genomics">
        <title>Correction to: Identification and distribution of gene clusters required for synthesis of sphingolipid metabolism inhibitors in diverse species of the filamentous fungus Fusarium.</title>
        <authorList>
            <person name="Kim H.S."/>
            <person name="Lohmar J.M."/>
            <person name="Busman M."/>
            <person name="Brown D.W."/>
            <person name="Naumann T.A."/>
            <person name="Divon H.H."/>
            <person name="Lysoe E."/>
            <person name="Uhlig S."/>
            <person name="Proctor R.H."/>
        </authorList>
    </citation>
    <scope>NUCLEOTIDE SEQUENCE</scope>
    <source>
        <strain evidence="3">NRRL 45417</strain>
    </source>
</reference>
<feature type="domain" description="Heterokaryon incompatibility" evidence="2">
    <location>
        <begin position="1"/>
        <end position="74"/>
    </location>
</feature>
<dbReference type="Pfam" id="PF06985">
    <property type="entry name" value="HET"/>
    <property type="match status" value="1"/>
</dbReference>
<sequence>MERIYGNAYVVVAAASSRNCEQGFIQRTDRILFPFNTNSNVTHAFGIYSPLYKAKRVEDLVFSPWLERGWTFQERIASTRILMFTERNIHFKCQSFSESMGTAKDTFEDDYIMLDRKTIDSGNTAAMYHEWDKKVAQVNLGYHQFTRKTDVLPSIAGIAALFSKKLRDEYAAGLWKNSMHQSLCWGLLSRATTSYEGLLKSLHTPSPCIAPSWSWASQSQWISFNIYGSPPLADYRPEFDSLETNITLRGESVFGEVRDAALDITSKLFVGTQRITYYRTLPQLDLPQESVRFDGRYFAEIKPDFSVEDIFESHGTHTLAAPISFLVIGSATQRHVDADLFPSTHPSNSETLGCDTDAGPDYESSSSPSMSAESGDGLEKETRLGRAAYGLLIHPAGNPNEYYRVGTFVSTPYMAGGLSLFDNVEVRTVRLV</sequence>
<evidence type="ECO:0000313" key="3">
    <source>
        <dbReference type="EMBL" id="KAF4947075.1"/>
    </source>
</evidence>
<evidence type="ECO:0000256" key="1">
    <source>
        <dbReference type="SAM" id="MobiDB-lite"/>
    </source>
</evidence>
<name>A0A8H4WRD1_9HYPO</name>
<dbReference type="InterPro" id="IPR010730">
    <property type="entry name" value="HET"/>
</dbReference>
<feature type="compositionally biased region" description="Low complexity" evidence="1">
    <location>
        <begin position="364"/>
        <end position="374"/>
    </location>
</feature>
<dbReference type="PANTHER" id="PTHR33112:SF16">
    <property type="entry name" value="HETEROKARYON INCOMPATIBILITY DOMAIN-CONTAINING PROTEIN"/>
    <property type="match status" value="1"/>
</dbReference>
<dbReference type="OrthoDB" id="2958217at2759"/>
<dbReference type="EMBL" id="JABFAI010000297">
    <property type="protein sequence ID" value="KAF4947075.1"/>
    <property type="molecule type" value="Genomic_DNA"/>
</dbReference>
<dbReference type="PANTHER" id="PTHR33112">
    <property type="entry name" value="DOMAIN PROTEIN, PUTATIVE-RELATED"/>
    <property type="match status" value="1"/>
</dbReference>
<organism evidence="3 4">
    <name type="scientific">Fusarium gaditjirri</name>
    <dbReference type="NCBI Taxonomy" id="282569"/>
    <lineage>
        <taxon>Eukaryota</taxon>
        <taxon>Fungi</taxon>
        <taxon>Dikarya</taxon>
        <taxon>Ascomycota</taxon>
        <taxon>Pezizomycotina</taxon>
        <taxon>Sordariomycetes</taxon>
        <taxon>Hypocreomycetidae</taxon>
        <taxon>Hypocreales</taxon>
        <taxon>Nectriaceae</taxon>
        <taxon>Fusarium</taxon>
        <taxon>Fusarium nisikadoi species complex</taxon>
    </lineage>
</organism>
<gene>
    <name evidence="3" type="ORF">FGADI_10705</name>
</gene>
<reference evidence="3" key="2">
    <citation type="submission" date="2020-05" db="EMBL/GenBank/DDBJ databases">
        <authorList>
            <person name="Kim H.-S."/>
            <person name="Proctor R.H."/>
            <person name="Brown D.W."/>
        </authorList>
    </citation>
    <scope>NUCLEOTIDE SEQUENCE</scope>
    <source>
        <strain evidence="3">NRRL 45417</strain>
    </source>
</reference>
<accession>A0A8H4WRD1</accession>
<protein>
    <recommendedName>
        <fullName evidence="2">Heterokaryon incompatibility domain-containing protein</fullName>
    </recommendedName>
</protein>
<keyword evidence="4" id="KW-1185">Reference proteome</keyword>
<dbReference type="AlphaFoldDB" id="A0A8H4WRD1"/>
<dbReference type="Proteomes" id="UP000604273">
    <property type="component" value="Unassembled WGS sequence"/>
</dbReference>
<comment type="caution">
    <text evidence="3">The sequence shown here is derived from an EMBL/GenBank/DDBJ whole genome shotgun (WGS) entry which is preliminary data.</text>
</comment>
<evidence type="ECO:0000259" key="2">
    <source>
        <dbReference type="Pfam" id="PF06985"/>
    </source>
</evidence>
<evidence type="ECO:0000313" key="4">
    <source>
        <dbReference type="Proteomes" id="UP000604273"/>
    </source>
</evidence>